<feature type="transmembrane region" description="Helical" evidence="6">
    <location>
        <begin position="143"/>
        <end position="162"/>
    </location>
</feature>
<evidence type="ECO:0000256" key="6">
    <source>
        <dbReference type="SAM" id="Phobius"/>
    </source>
</evidence>
<organism evidence="8 9">
    <name type="scientific">Lipingzhangella halophila</name>
    <dbReference type="NCBI Taxonomy" id="1783352"/>
    <lineage>
        <taxon>Bacteria</taxon>
        <taxon>Bacillati</taxon>
        <taxon>Actinomycetota</taxon>
        <taxon>Actinomycetes</taxon>
        <taxon>Streptosporangiales</taxon>
        <taxon>Nocardiopsidaceae</taxon>
        <taxon>Lipingzhangella</taxon>
    </lineage>
</organism>
<dbReference type="PROSITE" id="PS50850">
    <property type="entry name" value="MFS"/>
    <property type="match status" value="1"/>
</dbReference>
<dbReference type="InterPro" id="IPR052983">
    <property type="entry name" value="MFS_Riboflavin_Transporter"/>
</dbReference>
<dbReference type="AlphaFoldDB" id="A0A7W7RN04"/>
<accession>A0A7W7RN04</accession>
<proteinExistence type="predicted"/>
<feature type="transmembrane region" description="Helical" evidence="6">
    <location>
        <begin position="49"/>
        <end position="73"/>
    </location>
</feature>
<feature type="transmembrane region" description="Helical" evidence="6">
    <location>
        <begin position="257"/>
        <end position="276"/>
    </location>
</feature>
<dbReference type="Gene3D" id="1.20.1250.20">
    <property type="entry name" value="MFS general substrate transporter like domains"/>
    <property type="match status" value="1"/>
</dbReference>
<evidence type="ECO:0000256" key="4">
    <source>
        <dbReference type="ARBA" id="ARBA00022989"/>
    </source>
</evidence>
<dbReference type="GO" id="GO:0005886">
    <property type="term" value="C:plasma membrane"/>
    <property type="evidence" value="ECO:0007669"/>
    <property type="project" value="UniProtKB-SubCell"/>
</dbReference>
<gene>
    <name evidence="8" type="ORF">F4561_005831</name>
</gene>
<feature type="transmembrane region" description="Helical" evidence="6">
    <location>
        <begin position="174"/>
        <end position="201"/>
    </location>
</feature>
<feature type="domain" description="Major facilitator superfamily (MFS) profile" evidence="7">
    <location>
        <begin position="17"/>
        <end position="402"/>
    </location>
</feature>
<feature type="transmembrane region" description="Helical" evidence="6">
    <location>
        <begin position="288"/>
        <end position="307"/>
    </location>
</feature>
<dbReference type="PANTHER" id="PTHR43385">
    <property type="entry name" value="RIBOFLAVIN TRANSPORTER RIBJ"/>
    <property type="match status" value="1"/>
</dbReference>
<dbReference type="Proteomes" id="UP000523007">
    <property type="component" value="Unassembled WGS sequence"/>
</dbReference>
<comment type="subcellular location">
    <subcellularLocation>
        <location evidence="1">Cell membrane</location>
        <topology evidence="1">Multi-pass membrane protein</topology>
    </subcellularLocation>
</comment>
<evidence type="ECO:0000313" key="9">
    <source>
        <dbReference type="Proteomes" id="UP000523007"/>
    </source>
</evidence>
<protein>
    <submittedName>
        <fullName evidence="8">MFS family permease</fullName>
    </submittedName>
</protein>
<feature type="transmembrane region" description="Helical" evidence="6">
    <location>
        <begin position="112"/>
        <end position="136"/>
    </location>
</feature>
<sequence length="406" mass="40836">MGGAPERLGEADPRARWALAALCVTVTTSYGVLYYAFPVLAPMARDDTGWSLVHMTAAFSAAQVVAGLGGAPVGRWMERSGPRSVMTAAAVLGAVAAGAIAAAPSLPVFTLAWLAAGVAMAGLLYPPAFAAITHWFGARRVRALTVLTLVAGLSSTIFAPLAEALGSALGWRGAYVVLALIMVAVVIPLHAFALTPVWRSVRGTGAGRAAASSVGPIVASRAFLALTAAVSLGAFAVYAVIVNLVPLLDARGIDATTAAWALGIGGIGQVLGRLVYMPLERCSGPVSRLVVVLAAAAATTGLLGVVAAPVVAIAAASLLAGMARGIFTLVQATAVSDRWGAERYATLNGIMHTPLMLAIALAPWAGSALAGPLGGYPAVFLALAGVSALGAVAGLFTRPGRETASR</sequence>
<evidence type="ECO:0000256" key="1">
    <source>
        <dbReference type="ARBA" id="ARBA00004651"/>
    </source>
</evidence>
<dbReference type="EMBL" id="JACHJT010000002">
    <property type="protein sequence ID" value="MBB4934937.1"/>
    <property type="molecule type" value="Genomic_DNA"/>
</dbReference>
<dbReference type="RefSeq" id="WP_184584684.1">
    <property type="nucleotide sequence ID" value="NZ_JACHJT010000002.1"/>
</dbReference>
<dbReference type="GO" id="GO:0022857">
    <property type="term" value="F:transmembrane transporter activity"/>
    <property type="evidence" value="ECO:0007669"/>
    <property type="project" value="InterPro"/>
</dbReference>
<feature type="transmembrane region" description="Helical" evidence="6">
    <location>
        <begin position="313"/>
        <end position="332"/>
    </location>
</feature>
<reference evidence="8 9" key="1">
    <citation type="submission" date="2020-08" db="EMBL/GenBank/DDBJ databases">
        <title>Sequencing the genomes of 1000 actinobacteria strains.</title>
        <authorList>
            <person name="Klenk H.-P."/>
        </authorList>
    </citation>
    <scope>NUCLEOTIDE SEQUENCE [LARGE SCALE GENOMIC DNA]</scope>
    <source>
        <strain evidence="8 9">DSM 102030</strain>
    </source>
</reference>
<evidence type="ECO:0000259" key="7">
    <source>
        <dbReference type="PROSITE" id="PS50850"/>
    </source>
</evidence>
<name>A0A7W7RN04_9ACTN</name>
<evidence type="ECO:0000256" key="3">
    <source>
        <dbReference type="ARBA" id="ARBA00022692"/>
    </source>
</evidence>
<keyword evidence="9" id="KW-1185">Reference proteome</keyword>
<keyword evidence="3 6" id="KW-0812">Transmembrane</keyword>
<feature type="transmembrane region" description="Helical" evidence="6">
    <location>
        <begin position="222"/>
        <end position="245"/>
    </location>
</feature>
<dbReference type="SUPFAM" id="SSF103473">
    <property type="entry name" value="MFS general substrate transporter"/>
    <property type="match status" value="1"/>
</dbReference>
<evidence type="ECO:0000256" key="2">
    <source>
        <dbReference type="ARBA" id="ARBA00022448"/>
    </source>
</evidence>
<feature type="transmembrane region" description="Helical" evidence="6">
    <location>
        <begin position="17"/>
        <end position="37"/>
    </location>
</feature>
<keyword evidence="5 6" id="KW-0472">Membrane</keyword>
<dbReference type="InterPro" id="IPR020846">
    <property type="entry name" value="MFS_dom"/>
</dbReference>
<evidence type="ECO:0000256" key="5">
    <source>
        <dbReference type="ARBA" id="ARBA00023136"/>
    </source>
</evidence>
<evidence type="ECO:0000313" key="8">
    <source>
        <dbReference type="EMBL" id="MBB4934937.1"/>
    </source>
</evidence>
<feature type="transmembrane region" description="Helical" evidence="6">
    <location>
        <begin position="376"/>
        <end position="396"/>
    </location>
</feature>
<dbReference type="InterPro" id="IPR036259">
    <property type="entry name" value="MFS_trans_sf"/>
</dbReference>
<comment type="caution">
    <text evidence="8">The sequence shown here is derived from an EMBL/GenBank/DDBJ whole genome shotgun (WGS) entry which is preliminary data.</text>
</comment>
<keyword evidence="4 6" id="KW-1133">Transmembrane helix</keyword>
<dbReference type="Pfam" id="PF07690">
    <property type="entry name" value="MFS_1"/>
    <property type="match status" value="1"/>
</dbReference>
<feature type="transmembrane region" description="Helical" evidence="6">
    <location>
        <begin position="344"/>
        <end position="364"/>
    </location>
</feature>
<keyword evidence="2" id="KW-0813">Transport</keyword>
<dbReference type="PANTHER" id="PTHR43385:SF1">
    <property type="entry name" value="RIBOFLAVIN TRANSPORTER RIBJ"/>
    <property type="match status" value="1"/>
</dbReference>
<dbReference type="InterPro" id="IPR011701">
    <property type="entry name" value="MFS"/>
</dbReference>
<feature type="transmembrane region" description="Helical" evidence="6">
    <location>
        <begin position="85"/>
        <end position="106"/>
    </location>
</feature>